<reference evidence="6" key="1">
    <citation type="submission" date="2020-12" db="EMBL/GenBank/DDBJ databases">
        <title>Metabolic potential, ecology and presence of endohyphal bacteria is reflected in genomic diversity of Mucoromycotina.</title>
        <authorList>
            <person name="Muszewska A."/>
            <person name="Okrasinska A."/>
            <person name="Steczkiewicz K."/>
            <person name="Drgas O."/>
            <person name="Orlowska M."/>
            <person name="Perlinska-Lenart U."/>
            <person name="Aleksandrzak-Piekarczyk T."/>
            <person name="Szatraj K."/>
            <person name="Zielenkiewicz U."/>
            <person name="Pilsyk S."/>
            <person name="Malc E."/>
            <person name="Mieczkowski P."/>
            <person name="Kruszewska J.S."/>
            <person name="Biernat P."/>
            <person name="Pawlowska J."/>
        </authorList>
    </citation>
    <scope>NUCLEOTIDE SEQUENCE</scope>
    <source>
        <strain evidence="6">WA0000017839</strain>
    </source>
</reference>
<name>A0A8H7R2W8_9FUNG</name>
<proteinExistence type="predicted"/>
<keyword evidence="1 3" id="KW-0853">WD repeat</keyword>
<dbReference type="PROSITE" id="PS50082">
    <property type="entry name" value="WD_REPEATS_2"/>
    <property type="match status" value="2"/>
</dbReference>
<feature type="region of interest" description="Disordered" evidence="4">
    <location>
        <begin position="1925"/>
        <end position="1952"/>
    </location>
</feature>
<evidence type="ECO:0000256" key="4">
    <source>
        <dbReference type="SAM" id="MobiDB-lite"/>
    </source>
</evidence>
<dbReference type="Pfam" id="PF00400">
    <property type="entry name" value="WD40"/>
    <property type="match status" value="1"/>
</dbReference>
<evidence type="ECO:0000313" key="7">
    <source>
        <dbReference type="Proteomes" id="UP000603453"/>
    </source>
</evidence>
<dbReference type="PROSITE" id="PS50294">
    <property type="entry name" value="WD_REPEATS_REGION"/>
    <property type="match status" value="1"/>
</dbReference>
<feature type="region of interest" description="Disordered" evidence="4">
    <location>
        <begin position="1824"/>
        <end position="1908"/>
    </location>
</feature>
<dbReference type="PANTHER" id="PTHR13950:SF9">
    <property type="entry name" value="RABCONNECTIN-3A"/>
    <property type="match status" value="1"/>
</dbReference>
<accession>A0A8H7R2W8</accession>
<gene>
    <name evidence="6" type="ORF">INT47_010766</name>
</gene>
<feature type="region of interest" description="Disordered" evidence="4">
    <location>
        <begin position="1358"/>
        <end position="1404"/>
    </location>
</feature>
<feature type="domain" description="RAVE complex protein Rav1 C-terminal" evidence="5">
    <location>
        <begin position="631"/>
        <end position="1272"/>
    </location>
</feature>
<dbReference type="Gene3D" id="2.130.10.10">
    <property type="entry name" value="YVTN repeat-like/Quinoprotein amine dehydrogenase"/>
    <property type="match status" value="3"/>
</dbReference>
<evidence type="ECO:0000259" key="5">
    <source>
        <dbReference type="Pfam" id="PF12234"/>
    </source>
</evidence>
<feature type="repeat" description="WD" evidence="3">
    <location>
        <begin position="2144"/>
        <end position="2185"/>
    </location>
</feature>
<dbReference type="GO" id="GO:0043291">
    <property type="term" value="C:RAVE complex"/>
    <property type="evidence" value="ECO:0007669"/>
    <property type="project" value="TreeGrafter"/>
</dbReference>
<dbReference type="SUPFAM" id="SSF50978">
    <property type="entry name" value="WD40 repeat-like"/>
    <property type="match status" value="2"/>
</dbReference>
<dbReference type="EMBL" id="JAEPRD010000062">
    <property type="protein sequence ID" value="KAG2202318.1"/>
    <property type="molecule type" value="Genomic_DNA"/>
</dbReference>
<sequence>MFLEQICPGQANSYSQALHTFVYRNERFIVYATGSKVVVYADPDTLVQIIAASSLFHPIDSLEPVTAVSGNNNTGQIALSFHSQIAILKPCEGPENRWELDTVLDTTDVITCLDWSVHNLLLSAGKEIIVWKYDVDWQRLCTKNPPSDVLLAKFEPKSNRFATMSKVSEYRTTFFFILKFQTVDIKFDRIVTIWHQHEEDYDFTFISHPKHVTHFVWRNLPQAKENDCTLFTMARDGIGRFWSPLEQSQILYMCAVIDSNQSLVTSNPNEEANHEPNQDFSPIHYIGCDELHNAVHAQFKSHSKHERFDLRLERIRERVKDTPDLLFRIETDGSLTFWGVQHLNSFPRRIPRVFVVLRVDKAVDPLDVIYFLNPIHILHDYAHIQSSSTIKPIELSLVTRNNYGQVRCYSLNIVDFLDSTPFSPRLHLKYTWLGHQHSISKLYQSQKNRFCTIGIDGQINVWKYELRETCGKMTTQLQLDCSLFVESKQILAVPVDKDKYLAVYDGVQLKMYQFDNVQDCHVHVSKVCGNSEGLSLSSLHVYNMEDPETGDKSYLLIGVSNIEKSISTWFISSQFEITHRGTKHMLNWVDPDVVVSASQWATNTASKLFHRLAFEKKLVLTVSLGHNIVFYNVNMDEEIIEWEPMYTLDASQLTEIQQIRCGPSIVSIVSGKDSKTLSFWMEMRSGIAPVCVKTLTFGERICDMAWNVTSDAQFILAVAFPKSVAIFGQKRAKQASNDDDIWTCYTEFKVDTPEDITALAWVDCGVLTVAAGNQLRCYLKWLTQKDSVAKQIQLPENAKIEPMSSIFDISYEMNGPLPFYHPDHIIHYVMWGKMDLVHYALVSLNNFLKQFVDGDDNIINEFPPVSFPKMLKLQNEIARKKMQSNGLFDGDDSDSDSSTNEDDDIIRRITANEAKNLAHSLKTKILPGLNETERIHLVAMVDTIVEITNQGESLDENGARFTALLENHFHLNKALTEDQRQAELKSQDFIWALHSQSQDLLLERCVRLCEKRFVWEDAKSLGIFLWLQKIDVVRDQMANIARNIYLSKMENRDPVDCTLFYLALRKKNLLLGLWKTASGHKEQAAMKKFLANDFNDPRWQRAASKNAFALLGRQRFEYAAAFFLLADKLKDAVNVILKNIKDYQLAIAVCRVYDGDDSPLLKDILENSIMPMAIETNDRWLASIAFWLLNKQKDAMRAIVVPLSQFTDKNIDTTEMDSAETVHNPNAFILFHYLKKKLNQEQHLVVPYEIEYGFSLLVSRSYERLGLPLLALYILTKYYMKPPVKQDLSTSIPSPATTNLFSDSTPPKPSYATDLFADTSPKKPSYSNVLFADDDLFAPKKPSGGLFDDDDDDLFAPKKSSGGLFDDEDDLFAPKKSSGGLFDDEDEQKDNRENEDGESEISLSDRGYDGLDGYKALLVIRMLQTFFHAASALYNGMETTDKMHEIRYRSHFVRNREALLDLGESVKIMPSVFSRLLMEKSIETDVFPLYLYILNEDVPRDFDVHQFLRAFKVGCFEVNEVALMPQEFDYSTLVFVENWTEHVIKTFSIWNELRLKYCNPETAALTTKQIALTTYISLILITLKERQYESCWPLLRHFKFFLEALGSNGSDTAVQNCLSQILKNETKMIEMSTDDFESFSDGSMFGFDMNEEVYRPLLDSHDKSAGANILEAASLNYVLSAIEYAMQCQGKQGNLCEQLTDFIWTTLLDPIAYRAYKLKETIAEQLDNDLSRQNISKQFRTLRQKKYWRSIKSLSAPERLIPFLQSVKGDQYNQFRNVYHSSSTVYAFCLNPAARDSMAVCLKSEIQEIDLSKTENFGAPLYRSRSVSSSGLGHDHHIESYPDTEEDESDSTDEHDSIRTNTTMKQQQQQQPRRNLARTASSQVSGHSTPLISPAGSKINDDHTQKSHQHNLNLDYLHDTLKRSASKGSDYVRTPVISSPSAMENSEREKMSKNRFHSEGTYLQHVLKHTRNIRFVNITGWQVSNGGPSATLWQFGQEREIASYYGCHGKTTRIHFDQFGQKFGAGDTSGNLCLWRFDAHAHSNKPYYTMSCHSKATRDFTFINSSSLIATAGTSLAMSRKRDHVSLWDTLLPPSKALVCSLPGHDGGAYAITYEPNSQLLFSGGKRGEIVVSDLRQRTTMHTFTAHQSRIRSIAIDTENKALITGSIDGELKIWDVSTYKLRQSFDIQPRNRFLAPSFNRIPLKAFGVTQIQVMDDGNIYTSGPSGIIKCNRNVS</sequence>
<dbReference type="PANTHER" id="PTHR13950">
    <property type="entry name" value="RABCONNECTIN-RELATED"/>
    <property type="match status" value="1"/>
</dbReference>
<evidence type="ECO:0000256" key="2">
    <source>
        <dbReference type="ARBA" id="ARBA00022737"/>
    </source>
</evidence>
<dbReference type="InterPro" id="IPR019775">
    <property type="entry name" value="WD40_repeat_CS"/>
</dbReference>
<keyword evidence="2" id="KW-0677">Repeat</keyword>
<dbReference type="PROSITE" id="PS00678">
    <property type="entry name" value="WD_REPEATS_1"/>
    <property type="match status" value="1"/>
</dbReference>
<comment type="caution">
    <text evidence="6">The sequence shown here is derived from an EMBL/GenBank/DDBJ whole genome shotgun (WGS) entry which is preliminary data.</text>
</comment>
<dbReference type="SMART" id="SM00320">
    <property type="entry name" value="WD40"/>
    <property type="match status" value="7"/>
</dbReference>
<dbReference type="Pfam" id="PF12234">
    <property type="entry name" value="Rav1p_C"/>
    <property type="match status" value="1"/>
</dbReference>
<protein>
    <recommendedName>
        <fullName evidence="5">RAVE complex protein Rav1 C-terminal domain-containing protein</fullName>
    </recommendedName>
</protein>
<dbReference type="Proteomes" id="UP000603453">
    <property type="component" value="Unassembled WGS sequence"/>
</dbReference>
<dbReference type="InterPro" id="IPR052208">
    <property type="entry name" value="DmX-like/RAVE_component"/>
</dbReference>
<feature type="compositionally biased region" description="Acidic residues" evidence="4">
    <location>
        <begin position="1842"/>
        <end position="1851"/>
    </location>
</feature>
<feature type="compositionally biased region" description="Polar residues" evidence="4">
    <location>
        <begin position="1878"/>
        <end position="1891"/>
    </location>
</feature>
<dbReference type="InterPro" id="IPR015943">
    <property type="entry name" value="WD40/YVTN_repeat-like_dom_sf"/>
</dbReference>
<dbReference type="InterPro" id="IPR001680">
    <property type="entry name" value="WD40_rpt"/>
</dbReference>
<dbReference type="GO" id="GO:0007035">
    <property type="term" value="P:vacuolar acidification"/>
    <property type="evidence" value="ECO:0007669"/>
    <property type="project" value="TreeGrafter"/>
</dbReference>
<dbReference type="InterPro" id="IPR022033">
    <property type="entry name" value="Rav1p_C"/>
</dbReference>
<dbReference type="OrthoDB" id="342131at2759"/>
<keyword evidence="7" id="KW-1185">Reference proteome</keyword>
<evidence type="ECO:0000313" key="6">
    <source>
        <dbReference type="EMBL" id="KAG2202318.1"/>
    </source>
</evidence>
<dbReference type="InterPro" id="IPR036322">
    <property type="entry name" value="WD40_repeat_dom_sf"/>
</dbReference>
<organism evidence="6 7">
    <name type="scientific">Mucor saturninus</name>
    <dbReference type="NCBI Taxonomy" id="64648"/>
    <lineage>
        <taxon>Eukaryota</taxon>
        <taxon>Fungi</taxon>
        <taxon>Fungi incertae sedis</taxon>
        <taxon>Mucoromycota</taxon>
        <taxon>Mucoromycotina</taxon>
        <taxon>Mucoromycetes</taxon>
        <taxon>Mucorales</taxon>
        <taxon>Mucorineae</taxon>
        <taxon>Mucoraceae</taxon>
        <taxon>Mucor</taxon>
    </lineage>
</organism>
<evidence type="ECO:0000256" key="3">
    <source>
        <dbReference type="PROSITE-ProRule" id="PRU00221"/>
    </source>
</evidence>
<feature type="repeat" description="WD" evidence="3">
    <location>
        <begin position="2102"/>
        <end position="2143"/>
    </location>
</feature>
<evidence type="ECO:0000256" key="1">
    <source>
        <dbReference type="ARBA" id="ARBA00022574"/>
    </source>
</evidence>